<dbReference type="SUPFAM" id="SSF161098">
    <property type="entry name" value="MetI-like"/>
    <property type="match status" value="1"/>
</dbReference>
<dbReference type="Proteomes" id="UP000008139">
    <property type="component" value="Chromosome"/>
</dbReference>
<dbReference type="RefSeq" id="WP_013681900.1">
    <property type="nucleotide sequence ID" value="NC_015318.1"/>
</dbReference>
<organism evidence="12 13">
    <name type="scientific">Hippea maritima (strain ATCC 700847 / DSM 10411 / MH2)</name>
    <dbReference type="NCBI Taxonomy" id="760142"/>
    <lineage>
        <taxon>Bacteria</taxon>
        <taxon>Pseudomonadati</taxon>
        <taxon>Campylobacterota</taxon>
        <taxon>Desulfurellia</taxon>
        <taxon>Desulfurellales</taxon>
        <taxon>Hippeaceae</taxon>
        <taxon>Hippea</taxon>
    </lineage>
</organism>
<dbReference type="EMBL" id="CP002606">
    <property type="protein sequence ID" value="AEA33859.1"/>
    <property type="molecule type" value="Genomic_DNA"/>
</dbReference>
<feature type="transmembrane region" description="Helical" evidence="9">
    <location>
        <begin position="105"/>
        <end position="124"/>
    </location>
</feature>
<dbReference type="InParanoid" id="F2LVS5"/>
<feature type="transmembrane region" description="Helical" evidence="9">
    <location>
        <begin position="162"/>
        <end position="182"/>
    </location>
</feature>
<dbReference type="PROSITE" id="PS50928">
    <property type="entry name" value="ABC_TM1"/>
    <property type="match status" value="1"/>
</dbReference>
<dbReference type="InterPro" id="IPR000515">
    <property type="entry name" value="MetI-like"/>
</dbReference>
<evidence type="ECO:0000256" key="5">
    <source>
        <dbReference type="ARBA" id="ARBA00022592"/>
    </source>
</evidence>
<dbReference type="OrthoDB" id="9785113at2"/>
<dbReference type="FunCoup" id="F2LVS5">
    <property type="interactions" value="230"/>
</dbReference>
<evidence type="ECO:0000256" key="6">
    <source>
        <dbReference type="ARBA" id="ARBA00022692"/>
    </source>
</evidence>
<keyword evidence="3 9" id="KW-0813">Transport</keyword>
<proteinExistence type="inferred from homology"/>
<evidence type="ECO:0000256" key="2">
    <source>
        <dbReference type="ARBA" id="ARBA00007069"/>
    </source>
</evidence>
<evidence type="ECO:0000256" key="10">
    <source>
        <dbReference type="RuleBase" id="RU363054"/>
    </source>
</evidence>
<comment type="subcellular location">
    <subcellularLocation>
        <location evidence="1 9">Cell membrane</location>
        <topology evidence="1 9">Multi-pass membrane protein</topology>
    </subcellularLocation>
</comment>
<dbReference type="GO" id="GO:0005886">
    <property type="term" value="C:plasma membrane"/>
    <property type="evidence" value="ECO:0007669"/>
    <property type="project" value="UniProtKB-SubCell"/>
</dbReference>
<keyword evidence="5 10" id="KW-0592">Phosphate transport</keyword>
<dbReference type="PANTHER" id="PTHR30425:SF1">
    <property type="entry name" value="PHOSPHATE TRANSPORT SYSTEM PERMEASE PROTEIN PSTC"/>
    <property type="match status" value="1"/>
</dbReference>
<dbReference type="InterPro" id="IPR051124">
    <property type="entry name" value="Phosphate_Transport_Permease"/>
</dbReference>
<keyword evidence="13" id="KW-1185">Reference proteome</keyword>
<reference evidence="13" key="2">
    <citation type="submission" date="2011-03" db="EMBL/GenBank/DDBJ databases">
        <title>The complete genome of Hippea maritima DSM 10411.</title>
        <authorList>
            <consortium name="US DOE Joint Genome Institute (JGI-PGF)"/>
            <person name="Lucas S."/>
            <person name="Copeland A."/>
            <person name="Lapidus A."/>
            <person name="Bruce D."/>
            <person name="Goodwin L."/>
            <person name="Pitluck S."/>
            <person name="Peters L."/>
            <person name="Kyrpides N."/>
            <person name="Mavromatis K."/>
            <person name="Pagani I."/>
            <person name="Ivanova N."/>
            <person name="Mikhailova N."/>
            <person name="Lu M."/>
            <person name="Detter J.C."/>
            <person name="Tapia R."/>
            <person name="Han C."/>
            <person name="Land M."/>
            <person name="Hauser L."/>
            <person name="Markowitz V."/>
            <person name="Cheng J.-F."/>
            <person name="Hugenholtz P."/>
            <person name="Woyke T."/>
            <person name="Wu D."/>
            <person name="Spring S."/>
            <person name="Schroeder M."/>
            <person name="Brambilla E."/>
            <person name="Klenk H.-P."/>
            <person name="Eisen J.A."/>
        </authorList>
    </citation>
    <scope>NUCLEOTIDE SEQUENCE [LARGE SCALE GENOMIC DNA]</scope>
    <source>
        <strain evidence="13">ATCC 700847 / DSM 10411 / MH2</strain>
    </source>
</reference>
<reference evidence="12 13" key="1">
    <citation type="journal article" date="2011" name="Stand. Genomic Sci.">
        <title>Complete genome sequence of the thermophilic sulfur-reducer Hippea maritima type strain (MH(2)).</title>
        <authorList>
            <person name="Huntemann M."/>
            <person name="Lu M."/>
            <person name="Nolan M."/>
            <person name="Lapidus A."/>
            <person name="Lucas S."/>
            <person name="Hammon N."/>
            <person name="Deshpande S."/>
            <person name="Cheng J.F."/>
            <person name="Tapia R."/>
            <person name="Han C."/>
            <person name="Goodwin L."/>
            <person name="Pitluck S."/>
            <person name="Liolios K."/>
            <person name="Pagani I."/>
            <person name="Ivanova N."/>
            <person name="Ovchinikova G."/>
            <person name="Pati A."/>
            <person name="Chen A."/>
            <person name="Palaniappan K."/>
            <person name="Land M."/>
            <person name="Hauser L."/>
            <person name="Jeffries C.D."/>
            <person name="Detter J.C."/>
            <person name="Brambilla E.M."/>
            <person name="Rohde M."/>
            <person name="Spring S."/>
            <person name="Goker M."/>
            <person name="Woyke T."/>
            <person name="Bristow J."/>
            <person name="Eisen J.A."/>
            <person name="Markowitz V."/>
            <person name="Hugenholtz P."/>
            <person name="Kyrpides N.C."/>
            <person name="Klenk H.P."/>
            <person name="Mavromatis K."/>
        </authorList>
    </citation>
    <scope>NUCLEOTIDE SEQUENCE [LARGE SCALE GENOMIC DNA]</scope>
    <source>
        <strain evidence="13">ATCC 700847 / DSM 10411 / MH2</strain>
    </source>
</reference>
<dbReference type="GO" id="GO:0006817">
    <property type="term" value="P:phosphate ion transport"/>
    <property type="evidence" value="ECO:0007669"/>
    <property type="project" value="UniProtKB-KW"/>
</dbReference>
<dbReference type="Pfam" id="PF00528">
    <property type="entry name" value="BPD_transp_1"/>
    <property type="match status" value="1"/>
</dbReference>
<dbReference type="GO" id="GO:0005315">
    <property type="term" value="F:phosphate transmembrane transporter activity"/>
    <property type="evidence" value="ECO:0007669"/>
    <property type="project" value="InterPro"/>
</dbReference>
<evidence type="ECO:0000256" key="9">
    <source>
        <dbReference type="RuleBase" id="RU363032"/>
    </source>
</evidence>
<keyword evidence="7 9" id="KW-1133">Transmembrane helix</keyword>
<dbReference type="InterPro" id="IPR011864">
    <property type="entry name" value="Phosphate_PstC"/>
</dbReference>
<evidence type="ECO:0000256" key="4">
    <source>
        <dbReference type="ARBA" id="ARBA00022475"/>
    </source>
</evidence>
<keyword evidence="8 9" id="KW-0472">Membrane</keyword>
<dbReference type="eggNOG" id="COG0573">
    <property type="taxonomic scope" value="Bacteria"/>
</dbReference>
<protein>
    <recommendedName>
        <fullName evidence="10">Phosphate transport system permease protein</fullName>
    </recommendedName>
</protein>
<gene>
    <name evidence="12" type="ordered locus">Hipma_0889</name>
</gene>
<evidence type="ECO:0000313" key="12">
    <source>
        <dbReference type="EMBL" id="AEA33859.1"/>
    </source>
</evidence>
<feature type="transmembrane region" description="Helical" evidence="9">
    <location>
        <begin position="62"/>
        <end position="84"/>
    </location>
</feature>
<dbReference type="CDD" id="cd06261">
    <property type="entry name" value="TM_PBP2"/>
    <property type="match status" value="1"/>
</dbReference>
<sequence>MRSAYKKKDLAFKNLSYTLALLVIFISLAMLVVLLVMSYPAIQKFGVINFIFSDAWNPVKKVFGGATAIYGTLITTLLALIFAIPTSLGIGIFLSQICPDKLKRAFSLAIELLASIPSIIYGMWGLFTLAPIMRNYIEPFLQRVFLPIPVVGLLFRGTPLGIDLLTSGLILSIMIIPFIASISRDTFDLVPKELIESAYGMGATKWEVIKDVILPYSKVGVISGIIIATGRALGETMAVAFVLGNDHTIHLSLLKSSTTISVALANEFTEADFRLYLASLFYLALILYVMSFTALGIAKFLLRRYSK</sequence>
<dbReference type="STRING" id="760142.Hipma_0889"/>
<feature type="transmembrane region" description="Helical" evidence="9">
    <location>
        <begin position="280"/>
        <end position="302"/>
    </location>
</feature>
<evidence type="ECO:0000259" key="11">
    <source>
        <dbReference type="PROSITE" id="PS50928"/>
    </source>
</evidence>
<dbReference type="HOGENOM" id="CLU_033621_1_3_7"/>
<dbReference type="PANTHER" id="PTHR30425">
    <property type="entry name" value="PHOSPHATE TRANSPORT SYSTEM PERMEASE PROTEIN PST"/>
    <property type="match status" value="1"/>
</dbReference>
<comment type="function">
    <text evidence="10">Part of the binding-protein-dependent transport system for phosphate; probably responsible for the translocation of the substrate across the membrane.</text>
</comment>
<evidence type="ECO:0000313" key="13">
    <source>
        <dbReference type="Proteomes" id="UP000008139"/>
    </source>
</evidence>
<accession>F2LVS5</accession>
<feature type="transmembrane region" description="Helical" evidence="9">
    <location>
        <begin position="20"/>
        <end position="42"/>
    </location>
</feature>
<dbReference type="NCBIfam" id="TIGR02138">
    <property type="entry name" value="phosphate_pstC"/>
    <property type="match status" value="1"/>
</dbReference>
<keyword evidence="6 9" id="KW-0812">Transmembrane</keyword>
<dbReference type="AlphaFoldDB" id="F2LVS5"/>
<dbReference type="KEGG" id="hmr:Hipma_0889"/>
<name>F2LVS5_HIPMA</name>
<dbReference type="InterPro" id="IPR035906">
    <property type="entry name" value="MetI-like_sf"/>
</dbReference>
<comment type="similarity">
    <text evidence="2 10">Belongs to the binding-protein-dependent transport system permease family. CysTW subfamily.</text>
</comment>
<dbReference type="Gene3D" id="1.10.3720.10">
    <property type="entry name" value="MetI-like"/>
    <property type="match status" value="1"/>
</dbReference>
<comment type="caution">
    <text evidence="10">Lacks conserved residue(s) required for the propagation of feature annotation.</text>
</comment>
<evidence type="ECO:0000256" key="1">
    <source>
        <dbReference type="ARBA" id="ARBA00004651"/>
    </source>
</evidence>
<keyword evidence="4 10" id="KW-1003">Cell membrane</keyword>
<evidence type="ECO:0000256" key="3">
    <source>
        <dbReference type="ARBA" id="ARBA00022448"/>
    </source>
</evidence>
<feature type="domain" description="ABC transmembrane type-1" evidence="11">
    <location>
        <begin position="69"/>
        <end position="294"/>
    </location>
</feature>
<evidence type="ECO:0000256" key="8">
    <source>
        <dbReference type="ARBA" id="ARBA00023136"/>
    </source>
</evidence>
<evidence type="ECO:0000256" key="7">
    <source>
        <dbReference type="ARBA" id="ARBA00022989"/>
    </source>
</evidence>